<evidence type="ECO:0000256" key="6">
    <source>
        <dbReference type="ARBA" id="ARBA00022771"/>
    </source>
</evidence>
<keyword evidence="19" id="KW-1185">Reference proteome</keyword>
<feature type="region of interest" description="Disordered" evidence="15">
    <location>
        <begin position="1484"/>
        <end position="1509"/>
    </location>
</feature>
<dbReference type="Gene3D" id="3.30.60.90">
    <property type="match status" value="1"/>
</dbReference>
<dbReference type="InterPro" id="IPR000433">
    <property type="entry name" value="Znf_ZZ"/>
</dbReference>
<evidence type="ECO:0000256" key="12">
    <source>
        <dbReference type="PROSITE-ProRule" id="PRU00228"/>
    </source>
</evidence>
<evidence type="ECO:0000256" key="5">
    <source>
        <dbReference type="ARBA" id="ARBA00022723"/>
    </source>
</evidence>
<dbReference type="Pfam" id="PF13764">
    <property type="entry name" value="E3_UbLigase_R4"/>
    <property type="match status" value="1"/>
</dbReference>
<evidence type="ECO:0000256" key="1">
    <source>
        <dbReference type="ARBA" id="ARBA00004141"/>
    </source>
</evidence>
<feature type="region of interest" description="UBR4 E3 catalytic module" evidence="14">
    <location>
        <begin position="4569"/>
        <end position="5094"/>
    </location>
</feature>
<dbReference type="EMBL" id="JBJUIK010000005">
    <property type="protein sequence ID" value="KAL3526633.1"/>
    <property type="molecule type" value="Genomic_DNA"/>
</dbReference>
<dbReference type="SUPFAM" id="SSF57850">
    <property type="entry name" value="RING/U-box"/>
    <property type="match status" value="1"/>
</dbReference>
<evidence type="ECO:0000256" key="15">
    <source>
        <dbReference type="SAM" id="MobiDB-lite"/>
    </source>
</evidence>
<name>A0ABD3A504_9GENT</name>
<dbReference type="PROSITE" id="PS51157">
    <property type="entry name" value="ZF_UBR"/>
    <property type="match status" value="1"/>
</dbReference>
<keyword evidence="10" id="KW-0927">Auxin signaling pathway</keyword>
<dbReference type="GO" id="GO:0009734">
    <property type="term" value="P:auxin-activated signaling pathway"/>
    <property type="evidence" value="ECO:0007669"/>
    <property type="project" value="UniProtKB-KW"/>
</dbReference>
<evidence type="ECO:0000256" key="7">
    <source>
        <dbReference type="ARBA" id="ARBA00022833"/>
    </source>
</evidence>
<keyword evidence="3" id="KW-0217">Developmental protein</keyword>
<dbReference type="PANTHER" id="PTHR21725:SF1">
    <property type="entry name" value="E3 UBIQUITIN-PROTEIN LIGASE UBR4"/>
    <property type="match status" value="1"/>
</dbReference>
<keyword evidence="4" id="KW-0812">Transmembrane</keyword>
<evidence type="ECO:0000256" key="9">
    <source>
        <dbReference type="ARBA" id="ARBA00023136"/>
    </source>
</evidence>
<dbReference type="Pfam" id="PF00569">
    <property type="entry name" value="ZZ"/>
    <property type="match status" value="1"/>
</dbReference>
<keyword evidence="6 12" id="KW-0863">Zinc-finger</keyword>
<organism evidence="18 19">
    <name type="scientific">Cinchona calisaya</name>
    <dbReference type="NCBI Taxonomy" id="153742"/>
    <lineage>
        <taxon>Eukaryota</taxon>
        <taxon>Viridiplantae</taxon>
        <taxon>Streptophyta</taxon>
        <taxon>Embryophyta</taxon>
        <taxon>Tracheophyta</taxon>
        <taxon>Spermatophyta</taxon>
        <taxon>Magnoliopsida</taxon>
        <taxon>eudicotyledons</taxon>
        <taxon>Gunneridae</taxon>
        <taxon>Pentapetalae</taxon>
        <taxon>asterids</taxon>
        <taxon>lamiids</taxon>
        <taxon>Gentianales</taxon>
        <taxon>Rubiaceae</taxon>
        <taxon>Cinchonoideae</taxon>
        <taxon>Cinchoneae</taxon>
        <taxon>Cinchona</taxon>
    </lineage>
</organism>
<dbReference type="InterPro" id="IPR003126">
    <property type="entry name" value="Znf_UBR"/>
</dbReference>
<evidence type="ECO:0000256" key="11">
    <source>
        <dbReference type="ARBA" id="ARBA00070858"/>
    </source>
</evidence>
<evidence type="ECO:0000256" key="8">
    <source>
        <dbReference type="ARBA" id="ARBA00022989"/>
    </source>
</evidence>
<feature type="compositionally biased region" description="Acidic residues" evidence="15">
    <location>
        <begin position="1536"/>
        <end position="1546"/>
    </location>
</feature>
<dbReference type="PROSITE" id="PS01357">
    <property type="entry name" value="ZF_ZZ_1"/>
    <property type="match status" value="1"/>
</dbReference>
<feature type="region of interest" description="Disordered" evidence="15">
    <location>
        <begin position="1535"/>
        <end position="1562"/>
    </location>
</feature>
<feature type="zinc finger region" description="UBR-type" evidence="13">
    <location>
        <begin position="1570"/>
        <end position="1641"/>
    </location>
</feature>
<dbReference type="Pfam" id="PF24079">
    <property type="entry name" value="UBR4"/>
    <property type="match status" value="1"/>
</dbReference>
<feature type="compositionally biased region" description="Polar residues" evidence="15">
    <location>
        <begin position="3142"/>
        <end position="3153"/>
    </location>
</feature>
<evidence type="ECO:0000256" key="2">
    <source>
        <dbReference type="ARBA" id="ARBA00009970"/>
    </source>
</evidence>
<dbReference type="SUPFAM" id="SSF48371">
    <property type="entry name" value="ARM repeat"/>
    <property type="match status" value="2"/>
</dbReference>
<keyword evidence="7" id="KW-0862">Zinc</keyword>
<dbReference type="SMART" id="SM00396">
    <property type="entry name" value="ZnF_UBR1"/>
    <property type="match status" value="1"/>
</dbReference>
<dbReference type="PROSITE" id="PS52043">
    <property type="entry name" value="UBR4_E3"/>
    <property type="match status" value="1"/>
</dbReference>
<feature type="domain" description="UBR-type" evidence="17">
    <location>
        <begin position="1570"/>
        <end position="1641"/>
    </location>
</feature>
<evidence type="ECO:0000313" key="19">
    <source>
        <dbReference type="Proteomes" id="UP001630127"/>
    </source>
</evidence>
<dbReference type="PROSITE" id="PS50135">
    <property type="entry name" value="ZF_ZZ_2"/>
    <property type="match status" value="1"/>
</dbReference>
<proteinExistence type="inferred from homology"/>
<dbReference type="InterPro" id="IPR045189">
    <property type="entry name" value="UBR4-like"/>
</dbReference>
<dbReference type="InterPro" id="IPR043145">
    <property type="entry name" value="Znf_ZZ_sf"/>
</dbReference>
<dbReference type="GO" id="GO:0008270">
    <property type="term" value="F:zinc ion binding"/>
    <property type="evidence" value="ECO:0007669"/>
    <property type="project" value="UniProtKB-KW"/>
</dbReference>
<gene>
    <name evidence="18" type="ORF">ACH5RR_011289</name>
</gene>
<reference evidence="18 19" key="1">
    <citation type="submission" date="2024-11" db="EMBL/GenBank/DDBJ databases">
        <title>A near-complete genome assembly of Cinchona calisaya.</title>
        <authorList>
            <person name="Lian D.C."/>
            <person name="Zhao X.W."/>
            <person name="Wei L."/>
        </authorList>
    </citation>
    <scope>NUCLEOTIDE SEQUENCE [LARGE SCALE GENOMIC DNA]</scope>
    <source>
        <tissue evidence="18">Nenye</tissue>
    </source>
</reference>
<dbReference type="FunFam" id="3.30.60.90:FF:000010">
    <property type="entry name" value="auxin transport protein BIG"/>
    <property type="match status" value="1"/>
</dbReference>
<evidence type="ECO:0000256" key="13">
    <source>
        <dbReference type="PROSITE-ProRule" id="PRU00508"/>
    </source>
</evidence>
<dbReference type="CDD" id="cd02249">
    <property type="entry name" value="ZZ"/>
    <property type="match status" value="1"/>
</dbReference>
<evidence type="ECO:0000256" key="4">
    <source>
        <dbReference type="ARBA" id="ARBA00022692"/>
    </source>
</evidence>
<dbReference type="SUPFAM" id="SSF101908">
    <property type="entry name" value="Putative isomerase YbhE"/>
    <property type="match status" value="1"/>
</dbReference>
<dbReference type="InterPro" id="IPR025704">
    <property type="entry name" value="E3_Ub_ligase_UBR4_C"/>
</dbReference>
<dbReference type="PANTHER" id="PTHR21725">
    <property type="entry name" value="E3 UBIQUITIN-PROTEIN LIGASE UBR4"/>
    <property type="match status" value="1"/>
</dbReference>
<comment type="subcellular location">
    <subcellularLocation>
        <location evidence="1">Membrane</location>
        <topology evidence="1">Multi-pass membrane protein</topology>
    </subcellularLocation>
</comment>
<dbReference type="InterPro" id="IPR056530">
    <property type="entry name" value="UBR4-like_dom"/>
</dbReference>
<comment type="similarity">
    <text evidence="2 14">Belongs to the UBR4 family.</text>
</comment>
<keyword evidence="5" id="KW-0479">Metal-binding</keyword>
<evidence type="ECO:0000256" key="10">
    <source>
        <dbReference type="ARBA" id="ARBA00023294"/>
    </source>
</evidence>
<comment type="caution">
    <text evidence="18">The sequence shown here is derived from an EMBL/GenBank/DDBJ whole genome shotgun (WGS) entry which is preliminary data.</text>
</comment>
<feature type="region of interest" description="Disordered" evidence="15">
    <location>
        <begin position="3809"/>
        <end position="3845"/>
    </location>
</feature>
<dbReference type="SMART" id="SM00291">
    <property type="entry name" value="ZnF_ZZ"/>
    <property type="match status" value="1"/>
</dbReference>
<keyword evidence="8" id="KW-1133">Transmembrane helix</keyword>
<keyword evidence="9" id="KW-0472">Membrane</keyword>
<accession>A0ABD3A504</accession>
<evidence type="ECO:0000313" key="18">
    <source>
        <dbReference type="EMBL" id="KAL3526633.1"/>
    </source>
</evidence>
<feature type="domain" description="ZZ-type" evidence="16">
    <location>
        <begin position="2608"/>
        <end position="2667"/>
    </location>
</feature>
<evidence type="ECO:0000259" key="16">
    <source>
        <dbReference type="PROSITE" id="PS50135"/>
    </source>
</evidence>
<dbReference type="CDD" id="cd19681">
    <property type="entry name" value="UBR-box_BIG_like"/>
    <property type="match status" value="1"/>
</dbReference>
<dbReference type="GO" id="GO:0016020">
    <property type="term" value="C:membrane"/>
    <property type="evidence" value="ECO:0007669"/>
    <property type="project" value="UniProtKB-SubCell"/>
</dbReference>
<evidence type="ECO:0000259" key="17">
    <source>
        <dbReference type="PROSITE" id="PS51157"/>
    </source>
</evidence>
<protein>
    <recommendedName>
        <fullName evidence="11">Auxin transport protein BIG</fullName>
    </recommendedName>
</protein>
<dbReference type="InterPro" id="IPR016024">
    <property type="entry name" value="ARM-type_fold"/>
</dbReference>
<evidence type="ECO:0000256" key="3">
    <source>
        <dbReference type="ARBA" id="ARBA00022473"/>
    </source>
</evidence>
<dbReference type="Proteomes" id="UP001630127">
    <property type="component" value="Unassembled WGS sequence"/>
</dbReference>
<feature type="compositionally biased region" description="Low complexity" evidence="15">
    <location>
        <begin position="1492"/>
        <end position="1508"/>
    </location>
</feature>
<sequence length="5096" mass="566314">MAEEEIAKLVDALSPSPSSDDNLSRRLCSDSSLKLGFHKLYSILKYSVSPIAASDGDGGDKKLGLHLLDQSQIQAVAYLATAVVNATRSLSVEDVEPVIVAVVQKSVEFALCVLDKSSCDNDDLSLQSYMVQLLEIAVIDRVDKDLDLSQPYSLNILVGLLPIVALEDDSIQLQDSVNCVLRGGRCLVEEKAADLLLLTLASGRLLSDDVKQLSDGHSLRHDFMKLLSISRHQAVVHLECIRRLVNLCIGLFAFPDLLDEKIANANLRKRLAFCTRIFKLLGYLAKDNLYAKIDAVLLQTFASFADILPKLFGTGFEFASSNAAATESSFESLIILLMEEFLQLVQAVFHRSSVFQNIQACITASILDHLDSSVWRYNKSAVNPKPPLVYFPRVVIHMMKLIMDAKMSTFYAFQLKDLGTEHNGYPDDFNIHFPACQVRAEKIFLLKKYTDEELLSIIFPPSSQWVDNLIHLVFFLQSEGVKLRPKLERSCSSAIKSSTEIENAVCHEDDALFGDLFSEVGRSVGSVDGLDQPTAAASSVSNFSNMPTQAAIQVLSFLKNNVFVPDWNLKLYEDGCRKLTCEHIDVLLSIFNHQGFYSEERISDCITVDEQKKLEHMLELCFELFNNLLSRHDLSDVLEECLMEKILTIENGAFVCNDQTLALLAHALISRVGSAGSCLRTKIYQIFIKFVLEKAKTICSSCPSLQELLETLPSVFHIEIILMAFHLSSDDEKAAQVNAIFSSLRTIAAPSSGCDTIQLSCWALVVSRLVLVLRHMLYCSHGCPSSLLLEFRSKLREAPVGRANHSGNTSNLPSWTPIMLENVTSLWIKEAPVSRNLLNQLLDIATLPASLCGDDSPVELLNLTLDELSASLTWILGFWKGKKPGNVEDLIVERYMFVLCWDFPIMESTSEHVLLSLRGLELPDTLEIQHFLYFSHSILCHAGVISKQVNIPCVVMGLLQHLHALCTADDPGEGGWDFLRTGSWLSLISSLVGAGVWGYCKKNSINSVGPRWGELTSRDVEFFALAENLISSSFSDDQIAMLVRLFSSFLEKSLGAYQKAFHLTFDNGCSAADRFSPFLLLKHTSFDKCNQDEVLEKMGYDPSQLESLYKLLPKLGETIDKMVLGYRSKVFWEVSLHGFPCQPQIYSGILLSCILNIKGIVCVLDGLLKVIGSEGSIFMQREVLHQILVSVLTIKCDRVFESLHGECEAIYRSLSTGIEVPGYSSLFIMKNMEEFLCNVNSQGVDSSIHECLVTNFIDIINGLRRDPSKAVVFKYFLSVEDISDQFSDICSGPHGDVLVLFDSLNSCTSESVNIKVINFFVDLLSGDMYVHVKQKLQQKFLDMDLLCLSKWLEQRLLGSLSESSSGVTCAKGTSVSLRESTMNLIMCLLSPLSESESQALHKHLFEAMLIPLDSAFLLFDFGIARSYFNFMLQLSRGEMLIKPLLQHTIALMEKLGGDERLLQGLKYIFGFLATFLSESGSIKSTIDKTSGRTRSGSSSVVGPVSSRPLGSRNGSDALILPANEGAAAAVDCDATSVDEDEDDGTSDGEVGSVDKDDEEDSNSERALASKVCTFTSSGSNFMEQHWYFCYTCDLTVSKGCCSVCAKVCHRGHRVVYSRSSRFFCDCGAGGVRGSSCQCLKPRKFTRGHDSPGPATGGNLQSFLPFPENGDQLPESDSDVEDDTLVEQDYSIKLSIPKEVQDGMPKFLEELDIEDRVLELCSSLLPSITGRRVSNLSRERKITLGEDKVLCLNGELLQLKKAYKSGSLDLKIKADYSNTKELKSHLASGSLVKSLLSVSSRGRLAVGEGDKVAIFDVGQLIGQATVAPVTADKANVKPLSRNVVRFEIVHIVFNSVVYNYLAVAGYEDCQVLTVNHRGEVTDRLAIELALQGAYIRHVDWVPGSQVQLMVITNKFVKIYDLSQDNISPIHYFTLPDDMIVDTTLIMASQGRVFLIVLSESGYLYRLELSMKGNAGVKALKEIIQIEGRDIHSKGLSLCFSPSHKLLFVSYEDGTTLIGRLNLDATSITDVCALVDSEPDGKLRPAGLHHWKELLGGIGLFFCFSSLKSNAAFAVSVCEHEIHAQNMRHAVGSTSPLVGITAYKPLSKDKIHCLVLHDDGSLQIYWHIPMGVDNSATAISDKVKKLGSGILNNKAYGGVKPEFPLDFFEKTILITPDVKLSGDAIRNGDSEGAKQTLASEDGFLEGPSISGFKITVSNSNPDIVMVGLRVHVGNTSANHIPSEITIFQRIIKLDEGMRSWYDIPFTVAESLLADEEFSISVGPTFSGSTLARIDSLEVYGRAKDEFGWKEKMDAILDMEARGSNSWVSGSGRKCHTTQSAPLQEQVMSDGLKLLSRIYSCESQDCSKVEEANMELNKLKCKKLLETIFESDREPLLLASAGRVLQALFPKKETYHKVKDTMRLSGVVKSTSVLSSKLGTGGNTSGWIIEEFTAQMRAVSKIALHRRSNLASFLEANGSEVVDGLMQVLWGILDIEHPDTQTMNNIVVSSVELIYCYAECLALHANGTGTHVVAPAVSLFKELLFSTNEAVQTSSSLAISSRLLQVPFPKQTMLGTEDVSDTAASGSVRTDVTSTTGNTRIMVEEDNITSSVQYCCDGCSTAPILRRRWHCTICPDFDLCEACYEVLDADRLPPPHSRDHPMTAIPIEVESLSGDGNEIHFSADDLGDPNLLTVSADTSIQNAAPSIHELEPSESADFSGSVFDPVTISASKRVVNSLVLSELLEQLNGWMETTSGVQAIPIMQLFYRLSSAMGGPFDDGSGPENTDLEKLVKWFLDEINLNKPFAARNHSSFAEVVILVFMFFTLMLRNWNQPGSDVSVPKLSSTVDAHDENSLVSGLPAVESQEKPDIVSHLVRACGLLRQQAFVNYLMDILQQLVHVFKSSSVSSDSSIGLNPGSGCGSLLTIRRELPAGNFSPFFSDAYAKSHRADIFADYPRLLLENTFRLVYSLIRPEKHDKVGEKDKCFKTSSSKDLKLEGYQDVLCSYINNPHTTFVRRYARRLFLHLCGSKTHYYSVRDSWQFSSEVKKLFKHINKSGGFQSIISYERSVKIVKCLTTMAEVAVARPRNWQKYCTRHADVLPFLVQGVFYFGEECVVQTLKLLSLAFYTGKDVNQSLHKTEGGEAGTSSNKSGSQPVDSKKKKKGEDGIEPGLEKSYLDMEPLVDVFSEKDGDTLRQFIELFLLEWNSSSVRAEAKTVLYGIWHHGNQSFKETILMVLLQKVKCLPMYGQNIIEYTQLVTSLLGRTPDSGSKQQINEIVDKCLTPEVIRCMFDTLRSQNELLANHPNSRIYNTLSGLVEFDGYYLESEPCVACSSPEVPYSRMKLESLKSETKFTDNRIIVKCTGSYTIQNVTMNVHDARRSKSVKVLNLYYNNRPVADLSELKNNWSLWKRAKTCHLAFNQTELKVDFPIPITACNFMIELDSFYENLQALSLEPLQCPRCSRPVTDKHGICGNCHENAYQCRQCRNINYENLDSFLCNECGYSKYGRFEFNFMAKPSFTFDNMENDEDMKRGLTAIEAESENAHRRYQQLLGFKKPLLKIVSSIGENEMDSQQKDSVQQMMVSLPGPSCKINRKIALLGVLYGEKCKAAFDSVSKSVQTLQGLRRVLMNYLHLKHSDNAVAASRFVVSRSANSCYGCASTFVVQCLEMLQVLSKHPSSKKQLVTAGILTELFENNIHQGPKTARVQARAALCAFSEGDLNAVAELNSLMQKKVLYCLEHHRSMDIAQATREELLLLSDVCSLVDEFWESRLRVAFQLLFSSIKLGARHPAISEHVILPCLRIISLACTPPKPDAADKEQGNGKSAPVLQEKDENHSNVSGSGGQVSGSRAVSESLEKNWDVSQKTQDIQLLSYSEWEKGASYLDFVRRQYKVSQAVKSGPRARLNRYDYLALKYALRWKRRACKARSEIASFELGSWVTELVLSACSQSIRSEMCILISLLCGQSSSRRYRLQNLLVSLLPATLAAGENAAEYFELLFKMIDTEDARLFITVRGGLATICKLITEEVSNIESLERSLHIDISQGFILHKLIELLGKFLEVRNIRSRFMREQLLSEVLEALIVIRGLIVQKTKLICDCNRLLKDLLDSLLLESDENKRQFIQACICGLQIHGEERKGRTSLFILEQLCNLICPSKPEAVYLLILNKAHTQEEFMRGSMTKNPYSSAEIGPLMRDVKNKICHQLDLLGLIEDDYGMELLVAGNIISLDLTISQVYEQVWKKSNSQSSNALGGATLLTSGAAASSRDYPPMTVTYRLQGLDGEATEPMIKELDEDREESQDPEVEFAIAGAVRECGGLEILLGMVQRLRDDLKSNHEQLVVVLNLLMLCCKIRENRRALLKLGALGLLLETARRAFFVDAMEPAEGILLIVESLTLEANESDNFNIAPGVATVSSEDTGASEQAKKIVLMFLERLSHPTGFKKSSKQQRNTEMVARILPYLTYGEPAAMEVLIDHFNPYLRNWSEFDRLQRQYEDNPMDESIAQQANKQKFALENFVRVSESLKSSSCGERLKDIILEKGITGAAVRHLKDTFAYTGEAGFRSCIEWVLGLKLPSVPVILSMLRGLSLGHLATQMCIDEGGILPLLHALEGVPGENDIGARAENLLDTLSDKEGTGDGFLSEKVRQLRHATRDEMRRRALRKREELLKGLGMRQELSPDGGERIVVAQPVLEGLEDVEEEEDGLACMVCREGYRLRPTDLLGVYTYSKRVNLGVGTSGNARGDCVYTTVSHFNIIHFQCHQEAKRADAVLKIPKKEWDGAALRNNETLCNNLFPLRGPSVPISQYMRYVDQYWDYLNALGRADGSRLRLLTYDIVLMLARFATGALFNADCRGGGKESNSRFLPFMIQMARHFLDHDSSQRQAMDKSISAYLASSTPDSKSSSPGTQPAAGTEETVQFMMVSSLLSESYESWLQHRHAFLQRGIYHAYMQRTHGRPSPLRSDIGSTSGIHSGVTAGPEELLSIIQPMLVYTGLIEQLQRFFKVKKSSTIATVQTQIPSEALEVEDESRRFEVWEVLMKERLLNVKEMVGFSKELLSWLDDMTSATDLQEAFDIIGVFGEVLTGGFTRCEEFVYAAINTGKS</sequence>
<feature type="region of interest" description="Disordered" evidence="15">
    <location>
        <begin position="3135"/>
        <end position="3168"/>
    </location>
</feature>
<evidence type="ECO:0000256" key="14">
    <source>
        <dbReference type="PROSITE-ProRule" id="PRU01388"/>
    </source>
</evidence>